<dbReference type="PANTHER" id="PTHR19328:SF75">
    <property type="entry name" value="ALDOSE SUGAR DEHYDROGENASE YLII"/>
    <property type="match status" value="1"/>
</dbReference>
<dbReference type="InterPro" id="IPR002227">
    <property type="entry name" value="Tyrosinase_Cu-bd"/>
</dbReference>
<dbReference type="Gene3D" id="2.120.10.30">
    <property type="entry name" value="TolB, C-terminal domain"/>
    <property type="match status" value="1"/>
</dbReference>
<reference evidence="3 4" key="1">
    <citation type="submission" date="2019-05" db="EMBL/GenBank/DDBJ databases">
        <title>Genome sequencing of F202Z8.</title>
        <authorList>
            <person name="Kwon Y.M."/>
        </authorList>
    </citation>
    <scope>NUCLEOTIDE SEQUENCE [LARGE SCALE GENOMIC DNA]</scope>
    <source>
        <strain evidence="3 4">F202Z8</strain>
    </source>
</reference>
<dbReference type="GO" id="GO:0016491">
    <property type="term" value="F:oxidoreductase activity"/>
    <property type="evidence" value="ECO:0007669"/>
    <property type="project" value="InterPro"/>
</dbReference>
<dbReference type="InterPro" id="IPR024982">
    <property type="entry name" value="Rax2-like_C"/>
</dbReference>
<sequence length="1019" mass="109610">MNRYLLDYSKQLPFSLLFLLFAQIIGAQVTFEVAFPNLDFDFAVELQHAGDGSDRLFVVEQSGRIQVFPNNDAVASTEQRTFLDISDEISYSAGQEIGLLGLAFHPDYAQNGYFYVYYTRASSLSGVNTEMVLARFTVSDEPDLADPNSRMEIFSFDKNQLDSNHNGGKIAFGPDGYLYISVGDGGGAGDPNDNAQNLQNVFGSILRIDVDVDGNNPLESNPDLPNGNYEIPSDNPRVGLDGLDELYAWGLRNTWKFSFDNATGNLWGADVGQGSFEEINLISRGGNYGWDRFEANSLSDSGTTLATDGDIDPIFYYDHNGGDVSVTGGYVYRGSSTDPLLDEKYIFGDYVSGRVWSLDYDSSSGTAATTLLFRTSGQFISSFGLDASGELYFSDYGIGKNLYRISGGTSEPVQETAEGVGFWDNLENGVQGVVNAVATSQSNIVYVGGEFEMAGDVIANNIAVYASESGWNNLGTGTDGTVDAIVTMADGSVYIGGSFTNVNGVPANNVAVWDGQNWSALGEGTDGPVQALQLDADNNLFVGGNFQNAGGVPVRNIAQWTDGQWSSLTDETNGVQGANNEIRAIAVGNENRVYIGGNFDNVGGNSASRIAVWDGNRWSSLGTGTSGFVQAILVTEAYVYAGGNFSLAGDQTVNRIARWSLQDSEWQSLGDGVSGNVNALDYDGTYLYVGGSFETASDNIETEKILHNIARWSSGIGWEALGAETEVGVTTQVNDLAFDTDFWRLYVGGNFSNAGAIGANNVALWYEEDRPIVLSDDSFTISAVDSDCPDTNNGAITARANQTAEYELTLSAESGVSTYTFTDSLEITDLFPDAYTIDIEAIDRPNYKANYELTIAAPEALQVVTELNAVTKTLTLNMSGAASYTIAVNGSITRTAADELTIDLTENVTTVRVTTDTDCQGTFEQTFTLNEEGVVAAADVEIVYLNPFDDLINLSLSGMEEGAQIEVLVFTISGVQLISELCEVQNSAITLNTEILADGIYIVRLEIGDTLQSFKLIKN</sequence>
<dbReference type="SUPFAM" id="SSF101898">
    <property type="entry name" value="NHL repeat"/>
    <property type="match status" value="1"/>
</dbReference>
<evidence type="ECO:0000256" key="1">
    <source>
        <dbReference type="ARBA" id="ARBA00022729"/>
    </source>
</evidence>
<evidence type="ECO:0000259" key="2">
    <source>
        <dbReference type="PROSITE" id="PS00498"/>
    </source>
</evidence>
<evidence type="ECO:0000313" key="3">
    <source>
        <dbReference type="EMBL" id="QCX01239.1"/>
    </source>
</evidence>
<dbReference type="Pfam" id="PF12768">
    <property type="entry name" value="Rax2"/>
    <property type="match status" value="1"/>
</dbReference>
<dbReference type="PROSITE" id="PS00498">
    <property type="entry name" value="TYROSINASE_2"/>
    <property type="match status" value="1"/>
</dbReference>
<dbReference type="InterPro" id="IPR011041">
    <property type="entry name" value="Quinoprot_gluc/sorb_DH_b-prop"/>
</dbReference>
<feature type="domain" description="Tyrosinase copper-binding" evidence="2">
    <location>
        <begin position="312"/>
        <end position="323"/>
    </location>
</feature>
<dbReference type="InterPro" id="IPR012938">
    <property type="entry name" value="Glc/Sorbosone_DH"/>
</dbReference>
<name>A0A5B7SVC5_9FLAO</name>
<keyword evidence="1" id="KW-0732">Signal</keyword>
<dbReference type="RefSeq" id="WP_138853578.1">
    <property type="nucleotide sequence ID" value="NZ_CP040710.1"/>
</dbReference>
<dbReference type="NCBIfam" id="TIGR04183">
    <property type="entry name" value="Por_Secre_tail"/>
    <property type="match status" value="1"/>
</dbReference>
<dbReference type="AlphaFoldDB" id="A0A5B7SVC5"/>
<dbReference type="InterPro" id="IPR011042">
    <property type="entry name" value="6-blade_b-propeller_TolB-like"/>
</dbReference>
<dbReference type="PANTHER" id="PTHR19328">
    <property type="entry name" value="HEDGEHOG-INTERACTING PROTEIN"/>
    <property type="match status" value="1"/>
</dbReference>
<proteinExistence type="predicted"/>
<protein>
    <submittedName>
        <fullName evidence="3">T9SS type A sorting domain-containing protein</fullName>
    </submittedName>
</protein>
<dbReference type="Pfam" id="PF07995">
    <property type="entry name" value="GSDH"/>
    <property type="match status" value="1"/>
</dbReference>
<organism evidence="3 4">
    <name type="scientific">Aggregatimonas sangjinii</name>
    <dbReference type="NCBI Taxonomy" id="2583587"/>
    <lineage>
        <taxon>Bacteria</taxon>
        <taxon>Pseudomonadati</taxon>
        <taxon>Bacteroidota</taxon>
        <taxon>Flavobacteriia</taxon>
        <taxon>Flavobacteriales</taxon>
        <taxon>Flavobacteriaceae</taxon>
        <taxon>Aggregatimonas</taxon>
    </lineage>
</organism>
<evidence type="ECO:0000313" key="4">
    <source>
        <dbReference type="Proteomes" id="UP000310017"/>
    </source>
</evidence>
<dbReference type="InterPro" id="IPR026444">
    <property type="entry name" value="Secre_tail"/>
</dbReference>
<dbReference type="SUPFAM" id="SSF50952">
    <property type="entry name" value="Soluble quinoprotein glucose dehydrogenase"/>
    <property type="match status" value="1"/>
</dbReference>
<gene>
    <name evidence="3" type="ORF">FGM00_14380</name>
</gene>
<dbReference type="Proteomes" id="UP000310017">
    <property type="component" value="Chromosome"/>
</dbReference>
<dbReference type="EMBL" id="CP040710">
    <property type="protein sequence ID" value="QCX01239.1"/>
    <property type="molecule type" value="Genomic_DNA"/>
</dbReference>
<dbReference type="OrthoDB" id="9761875at2"/>
<keyword evidence="4" id="KW-1185">Reference proteome</keyword>
<dbReference type="KEGG" id="asag:FGM00_14380"/>
<accession>A0A5B7SVC5</accession>